<name>A0ABR1SAF3_9PEZI</name>
<feature type="region of interest" description="Disordered" evidence="1">
    <location>
        <begin position="177"/>
        <end position="272"/>
    </location>
</feature>
<comment type="caution">
    <text evidence="2">The sequence shown here is derived from an EMBL/GenBank/DDBJ whole genome shotgun (WGS) entry which is preliminary data.</text>
</comment>
<dbReference type="EMBL" id="JAQQWI010000007">
    <property type="protein sequence ID" value="KAK8028795.1"/>
    <property type="molecule type" value="Genomic_DNA"/>
</dbReference>
<organism evidence="2 3">
    <name type="scientific">Apiospora marii</name>
    <dbReference type="NCBI Taxonomy" id="335849"/>
    <lineage>
        <taxon>Eukaryota</taxon>
        <taxon>Fungi</taxon>
        <taxon>Dikarya</taxon>
        <taxon>Ascomycota</taxon>
        <taxon>Pezizomycotina</taxon>
        <taxon>Sordariomycetes</taxon>
        <taxon>Xylariomycetidae</taxon>
        <taxon>Amphisphaeriales</taxon>
        <taxon>Apiosporaceae</taxon>
        <taxon>Apiospora</taxon>
    </lineage>
</organism>
<keyword evidence="3" id="KW-1185">Reference proteome</keyword>
<reference evidence="2 3" key="1">
    <citation type="submission" date="2023-01" db="EMBL/GenBank/DDBJ databases">
        <title>Analysis of 21 Apiospora genomes using comparative genomics revels a genus with tremendous synthesis potential of carbohydrate active enzymes and secondary metabolites.</title>
        <authorList>
            <person name="Sorensen T."/>
        </authorList>
    </citation>
    <scope>NUCLEOTIDE SEQUENCE [LARGE SCALE GENOMIC DNA]</scope>
    <source>
        <strain evidence="2 3">CBS 20057</strain>
    </source>
</reference>
<feature type="compositionally biased region" description="Low complexity" evidence="1">
    <location>
        <begin position="26"/>
        <end position="36"/>
    </location>
</feature>
<evidence type="ECO:0000256" key="1">
    <source>
        <dbReference type="SAM" id="MobiDB-lite"/>
    </source>
</evidence>
<feature type="compositionally biased region" description="Polar residues" evidence="1">
    <location>
        <begin position="194"/>
        <end position="216"/>
    </location>
</feature>
<dbReference type="Proteomes" id="UP001396898">
    <property type="component" value="Unassembled WGS sequence"/>
</dbReference>
<protein>
    <submittedName>
        <fullName evidence="2">Uncharacterized protein</fullName>
    </submittedName>
</protein>
<gene>
    <name evidence="2" type="ORF">PG991_005851</name>
</gene>
<proteinExistence type="predicted"/>
<evidence type="ECO:0000313" key="2">
    <source>
        <dbReference type="EMBL" id="KAK8028795.1"/>
    </source>
</evidence>
<sequence>MGSENFSGMFNGMDWTMDRHMNYTHSSPTSSAESGSAGNGPHVFAPCSFDEDIATDWEGHGFNNLGAPSPIGNYENGRGWMPADSHSPSNVQATFPCPNCRTHIKLNMAPDTDPTPLTGGGTFKNTALDPRQYQRWSNSLSDPIATIAPGTTMSMPPASVQPAAVVGGGYGLQGAFHRQQQPTVAQPVPPRNTRGATTGTGSILTYDSSSRRTSTANPNSPSSYCDSSSDQSSPNEGNSNNNKRKRLEDKEKPDSNTSNSKSLAGHDCVEDD</sequence>
<feature type="compositionally biased region" description="Low complexity" evidence="1">
    <location>
        <begin position="217"/>
        <end position="239"/>
    </location>
</feature>
<feature type="region of interest" description="Disordered" evidence="1">
    <location>
        <begin position="24"/>
        <end position="43"/>
    </location>
</feature>
<accession>A0ABR1SAF3</accession>
<evidence type="ECO:0000313" key="3">
    <source>
        <dbReference type="Proteomes" id="UP001396898"/>
    </source>
</evidence>